<dbReference type="AlphaFoldDB" id="A0A2P7R6W2"/>
<evidence type="ECO:0000313" key="1">
    <source>
        <dbReference type="EMBL" id="PSJ45969.1"/>
    </source>
</evidence>
<dbReference type="InterPro" id="IPR005358">
    <property type="entry name" value="Puta_zinc/iron-chelating_dom"/>
</dbReference>
<keyword evidence="2" id="KW-1185">Reference proteome</keyword>
<proteinExistence type="predicted"/>
<protein>
    <submittedName>
        <fullName evidence="1">YkgJ family cysteine cluster protein</fullName>
    </submittedName>
</protein>
<gene>
    <name evidence="1" type="ORF">C7I36_04425</name>
</gene>
<reference evidence="1 2" key="1">
    <citation type="submission" date="2018-03" db="EMBL/GenBank/DDBJ databases">
        <title>The draft genome of Zobellella taiwanensis JCM 13381.</title>
        <authorList>
            <person name="Liu L."/>
            <person name="Li L."/>
            <person name="Wang T."/>
            <person name="Zhang X."/>
            <person name="Liang L."/>
        </authorList>
    </citation>
    <scope>NUCLEOTIDE SEQUENCE [LARGE SCALE GENOMIC DNA]</scope>
    <source>
        <strain evidence="1 2">JCM 13381</strain>
    </source>
</reference>
<dbReference type="RefSeq" id="WP_106452520.1">
    <property type="nucleotide sequence ID" value="NZ_PXYH01000004.1"/>
</dbReference>
<organism evidence="1 2">
    <name type="scientific">Zobellella taiwanensis</name>
    <dbReference type="NCBI Taxonomy" id="347535"/>
    <lineage>
        <taxon>Bacteria</taxon>
        <taxon>Pseudomonadati</taxon>
        <taxon>Pseudomonadota</taxon>
        <taxon>Gammaproteobacteria</taxon>
        <taxon>Aeromonadales</taxon>
        <taxon>Aeromonadaceae</taxon>
        <taxon>Zobellella</taxon>
    </lineage>
</organism>
<evidence type="ECO:0000313" key="2">
    <source>
        <dbReference type="Proteomes" id="UP000242181"/>
    </source>
</evidence>
<dbReference type="Proteomes" id="UP000242181">
    <property type="component" value="Unassembled WGS sequence"/>
</dbReference>
<accession>A0A2P7R6W2</accession>
<name>A0A2P7R6W2_9GAMM</name>
<comment type="caution">
    <text evidence="1">The sequence shown here is derived from an EMBL/GenBank/DDBJ whole genome shotgun (WGS) entry which is preliminary data.</text>
</comment>
<dbReference type="Pfam" id="PF03692">
    <property type="entry name" value="CxxCxxCC"/>
    <property type="match status" value="1"/>
</dbReference>
<sequence length="111" mass="11913">MSGDNPCLTCGACCSYFRVSFYWGEVHSEFAVPEAFTEPVSPTRLAMTGTNQSRPRCVALQGRVGDCVSCAIYPNRPSPCRDFQPFDADGACNRARAAFGLPPLDTSPVAA</sequence>
<dbReference type="EMBL" id="PXYH01000004">
    <property type="protein sequence ID" value="PSJ45969.1"/>
    <property type="molecule type" value="Genomic_DNA"/>
</dbReference>
<dbReference type="OrthoDB" id="196483at2"/>